<dbReference type="EMBL" id="JAESND010000001">
    <property type="protein sequence ID" value="MBM3114470.1"/>
    <property type="molecule type" value="Genomic_DNA"/>
</dbReference>
<proteinExistence type="predicted"/>
<evidence type="ECO:0000313" key="2">
    <source>
        <dbReference type="Proteomes" id="UP000809431"/>
    </source>
</evidence>
<sequence length="186" mass="20143">MSDDWDFSACQAGVCYGLESELRTHEGRHAVAGLQRFATGAVACLQGGGGLVSNLRVWENLILPAWYHESAAMADLEVRIAAVLDVLAVAEEERASLMASLPASLSRSQCRVLALVRALVQAPAWLVVEVEWLEWLQGAANIHCKEAFGLLRQDRPMLLLGAGAMLHAEPLPTIVDTKESDALAER</sequence>
<organism evidence="1 2">
    <name type="scientific">Jeongeupia naejangsanensis</name>
    <dbReference type="NCBI Taxonomy" id="613195"/>
    <lineage>
        <taxon>Bacteria</taxon>
        <taxon>Pseudomonadati</taxon>
        <taxon>Pseudomonadota</taxon>
        <taxon>Betaproteobacteria</taxon>
        <taxon>Neisseriales</taxon>
        <taxon>Chitinibacteraceae</taxon>
        <taxon>Jeongeupia</taxon>
    </lineage>
</organism>
<comment type="caution">
    <text evidence="1">The sequence shown here is derived from an EMBL/GenBank/DDBJ whole genome shotgun (WGS) entry which is preliminary data.</text>
</comment>
<accession>A0ABS2BG73</accession>
<gene>
    <name evidence="1" type="ORF">JMJ54_01395</name>
</gene>
<name>A0ABS2BG73_9NEIS</name>
<protein>
    <submittedName>
        <fullName evidence="1">Uncharacterized protein</fullName>
    </submittedName>
</protein>
<evidence type="ECO:0000313" key="1">
    <source>
        <dbReference type="EMBL" id="MBM3114470.1"/>
    </source>
</evidence>
<keyword evidence="2" id="KW-1185">Reference proteome</keyword>
<reference evidence="1 2" key="1">
    <citation type="submission" date="2021-01" db="EMBL/GenBank/DDBJ databases">
        <title>Draft Genome Sequence and Polyhydroxyalkanoate Biosynthetic Potential of Jeongeupia naejangsanensis Type Strain DSM 24253.</title>
        <authorList>
            <person name="Turrini P."/>
            <person name="Artuso I."/>
            <person name="Lugli G.A."/>
            <person name="Frangipani E."/>
            <person name="Ventura M."/>
            <person name="Visca P."/>
        </authorList>
    </citation>
    <scope>NUCLEOTIDE SEQUENCE [LARGE SCALE GENOMIC DNA]</scope>
    <source>
        <strain evidence="1 2">DSM 24253</strain>
    </source>
</reference>
<dbReference type="Proteomes" id="UP000809431">
    <property type="component" value="Unassembled WGS sequence"/>
</dbReference>
<dbReference type="RefSeq" id="WP_203536159.1">
    <property type="nucleotide sequence ID" value="NZ_JAESND010000001.1"/>
</dbReference>